<proteinExistence type="predicted"/>
<dbReference type="OrthoDB" id="5465469at2"/>
<dbReference type="Gene3D" id="3.90.550.10">
    <property type="entry name" value="Spore Coat Polysaccharide Biosynthesis Protein SpsA, Chain A"/>
    <property type="match status" value="1"/>
</dbReference>
<organism evidence="3 5">
    <name type="scientific">Flavobacterium glycines</name>
    <dbReference type="NCBI Taxonomy" id="551990"/>
    <lineage>
        <taxon>Bacteria</taxon>
        <taxon>Pseudomonadati</taxon>
        <taxon>Bacteroidota</taxon>
        <taxon>Flavobacteriia</taxon>
        <taxon>Flavobacteriales</taxon>
        <taxon>Flavobacteriaceae</taxon>
        <taxon>Flavobacterium</taxon>
    </lineage>
</organism>
<dbReference type="InterPro" id="IPR001173">
    <property type="entry name" value="Glyco_trans_2-like"/>
</dbReference>
<dbReference type="GO" id="GO:0016740">
    <property type="term" value="F:transferase activity"/>
    <property type="evidence" value="ECO:0007669"/>
    <property type="project" value="UniProtKB-KW"/>
</dbReference>
<reference evidence="2 7" key="4">
    <citation type="submission" date="2019-07" db="EMBL/GenBank/DDBJ databases">
        <title>Whole genome shotgun sequence of Flavobacterium glycines NBRC 105008.</title>
        <authorList>
            <person name="Hosoyama A."/>
            <person name="Uohara A."/>
            <person name="Ohji S."/>
            <person name="Ichikawa N."/>
        </authorList>
    </citation>
    <scope>NUCLEOTIDE SEQUENCE [LARGE SCALE GENOMIC DNA]</scope>
    <source>
        <strain evidence="2 7">NBRC 105008</strain>
    </source>
</reference>
<dbReference type="AlphaFoldDB" id="A0A1B9DG82"/>
<dbReference type="Proteomes" id="UP000321579">
    <property type="component" value="Unassembled WGS sequence"/>
</dbReference>
<keyword evidence="2" id="KW-0808">Transferase</keyword>
<dbReference type="Proteomes" id="UP000093226">
    <property type="component" value="Unassembled WGS sequence"/>
</dbReference>
<dbReference type="Proteomes" id="UP000182367">
    <property type="component" value="Unassembled WGS sequence"/>
</dbReference>
<protein>
    <submittedName>
        <fullName evidence="2 4">Glycosyl transferase</fullName>
    </submittedName>
</protein>
<dbReference type="Pfam" id="PF00535">
    <property type="entry name" value="Glycos_transf_2"/>
    <property type="match status" value="1"/>
</dbReference>
<gene>
    <name evidence="3" type="ORF">FBGL_16165</name>
    <name evidence="2" type="ORF">FGL01_21480</name>
    <name evidence="4" type="ORF">SAMN05192550_2540</name>
</gene>
<evidence type="ECO:0000313" key="6">
    <source>
        <dbReference type="Proteomes" id="UP000182367"/>
    </source>
</evidence>
<dbReference type="SUPFAM" id="SSF53448">
    <property type="entry name" value="Nucleotide-diphospho-sugar transferases"/>
    <property type="match status" value="1"/>
</dbReference>
<reference evidence="4 6" key="3">
    <citation type="submission" date="2016-10" db="EMBL/GenBank/DDBJ databases">
        <authorList>
            <person name="Varghese N."/>
            <person name="Submissions S."/>
        </authorList>
    </citation>
    <scope>NUCLEOTIDE SEQUENCE [LARGE SCALE GENOMIC DNA]</scope>
    <source>
        <strain evidence="4 6">Gm-149</strain>
    </source>
</reference>
<dbReference type="RefSeq" id="WP_066330168.1">
    <property type="nucleotide sequence ID" value="NZ_BJVF01000004.1"/>
</dbReference>
<comment type="caution">
    <text evidence="3">The sequence shown here is derived from an EMBL/GenBank/DDBJ whole genome shotgun (WGS) entry which is preliminary data.</text>
</comment>
<evidence type="ECO:0000313" key="2">
    <source>
        <dbReference type="EMBL" id="GEL11409.1"/>
    </source>
</evidence>
<feature type="domain" description="Glycosyltransferase 2-like" evidence="1">
    <location>
        <begin position="46"/>
        <end position="175"/>
    </location>
</feature>
<dbReference type="EMBL" id="FNEO01000005">
    <property type="protein sequence ID" value="SDJ66030.1"/>
    <property type="molecule type" value="Genomic_DNA"/>
</dbReference>
<name>A0A1B9DG82_9FLAO</name>
<evidence type="ECO:0000259" key="1">
    <source>
        <dbReference type="Pfam" id="PF00535"/>
    </source>
</evidence>
<dbReference type="STRING" id="551990.SAMN05192550_2540"/>
<evidence type="ECO:0000313" key="5">
    <source>
        <dbReference type="Proteomes" id="UP000093226"/>
    </source>
</evidence>
<dbReference type="InterPro" id="IPR029044">
    <property type="entry name" value="Nucleotide-diphossugar_trans"/>
</dbReference>
<evidence type="ECO:0000313" key="7">
    <source>
        <dbReference type="Proteomes" id="UP000321579"/>
    </source>
</evidence>
<dbReference type="EMBL" id="LVEO01000030">
    <property type="protein sequence ID" value="OCB68722.1"/>
    <property type="molecule type" value="Genomic_DNA"/>
</dbReference>
<dbReference type="EMBL" id="BJVF01000004">
    <property type="protein sequence ID" value="GEL11409.1"/>
    <property type="molecule type" value="Genomic_DNA"/>
</dbReference>
<evidence type="ECO:0000313" key="4">
    <source>
        <dbReference type="EMBL" id="SDJ66030.1"/>
    </source>
</evidence>
<evidence type="ECO:0000313" key="3">
    <source>
        <dbReference type="EMBL" id="OCB68722.1"/>
    </source>
</evidence>
<reference evidence="3" key="2">
    <citation type="submission" date="2016-03" db="EMBL/GenBank/DDBJ databases">
        <authorList>
            <person name="Ploux O."/>
        </authorList>
    </citation>
    <scope>NUCLEOTIDE SEQUENCE</scope>
    <source>
        <strain evidence="3">NBRC 105008</strain>
    </source>
</reference>
<sequence length="272" mass="31467">MKLKEIPLSLFSELYLKSLNSNKLKNVKSNHSDIIVSFTTIPSRLKKVHITVRSILNQKLQPKKIILWLNESDKKYVPESLLKLEGSIFNIKYVTLNCPHIKLVYALEQFPEECIVTCDDDFIYDRNWLKRLSEEHLKHPNNIIALKVRQIQFDNNKKLLPYKSWNLSDIKKNKTVLAIGSEGVLYPPKAFLPIAIDSELFLKLTPKADDLWFKAMAILNNTEITLAQNPPKEPIPVFGTQEISLKKANVGQNQNVKQMENLIEHFKLNLHE</sequence>
<keyword evidence="6" id="KW-1185">Reference proteome</keyword>
<accession>A0A1B9DG82</accession>
<reference evidence="5" key="1">
    <citation type="submission" date="2016-03" db="EMBL/GenBank/DDBJ databases">
        <title>Draft genome sequence of Paenibacillus glacialis DSM 22343.</title>
        <authorList>
            <person name="Shin S.-K."/>
            <person name="Yi H."/>
        </authorList>
    </citation>
    <scope>NUCLEOTIDE SEQUENCE [LARGE SCALE GENOMIC DNA]</scope>
    <source>
        <strain evidence="5">NBRC 105008</strain>
    </source>
</reference>